<feature type="transmembrane region" description="Helical" evidence="7">
    <location>
        <begin position="551"/>
        <end position="576"/>
    </location>
</feature>
<evidence type="ECO:0000256" key="2">
    <source>
        <dbReference type="ARBA" id="ARBA00022737"/>
    </source>
</evidence>
<dbReference type="InterPro" id="IPR002126">
    <property type="entry name" value="Cadherin-like_dom"/>
</dbReference>
<feature type="compositionally biased region" description="Polar residues" evidence="6">
    <location>
        <begin position="654"/>
        <end position="668"/>
    </location>
</feature>
<reference evidence="10 11" key="1">
    <citation type="journal article" date="2019" name="Genome Biol. Evol.">
        <title>Whole-Genome Sequencing of the Giant Devil Catfish, Bagarius yarrelli.</title>
        <authorList>
            <person name="Jiang W."/>
            <person name="Lv Y."/>
            <person name="Cheng L."/>
            <person name="Yang K."/>
            <person name="Chao B."/>
            <person name="Wang X."/>
            <person name="Li Y."/>
            <person name="Pan X."/>
            <person name="You X."/>
            <person name="Zhang Y."/>
            <person name="Yang J."/>
            <person name="Li J."/>
            <person name="Zhang X."/>
            <person name="Liu S."/>
            <person name="Sun C."/>
            <person name="Yang J."/>
            <person name="Shi Q."/>
        </authorList>
    </citation>
    <scope>NUCLEOTIDE SEQUENCE [LARGE SCALE GENOMIC DNA]</scope>
    <source>
        <strain evidence="10">JWS20170419001</strain>
        <tissue evidence="10">Muscle</tissue>
    </source>
</reference>
<evidence type="ECO:0000256" key="8">
    <source>
        <dbReference type="SAM" id="SignalP"/>
    </source>
</evidence>
<feature type="compositionally biased region" description="Low complexity" evidence="6">
    <location>
        <begin position="669"/>
        <end position="679"/>
    </location>
</feature>
<dbReference type="GO" id="GO:0016477">
    <property type="term" value="P:cell migration"/>
    <property type="evidence" value="ECO:0007669"/>
    <property type="project" value="TreeGrafter"/>
</dbReference>
<feature type="signal peptide" evidence="8">
    <location>
        <begin position="1"/>
        <end position="23"/>
    </location>
</feature>
<dbReference type="GO" id="GO:0016342">
    <property type="term" value="C:catenin complex"/>
    <property type="evidence" value="ECO:0007669"/>
    <property type="project" value="TreeGrafter"/>
</dbReference>
<evidence type="ECO:0000313" key="10">
    <source>
        <dbReference type="EMBL" id="TSK13469.1"/>
    </source>
</evidence>
<keyword evidence="3 5" id="KW-0106">Calcium</keyword>
<keyword evidence="2" id="KW-0677">Repeat</keyword>
<dbReference type="Proteomes" id="UP000319801">
    <property type="component" value="Unassembled WGS sequence"/>
</dbReference>
<feature type="domain" description="Cadherin" evidence="9">
    <location>
        <begin position="369"/>
        <end position="478"/>
    </location>
</feature>
<evidence type="ECO:0000256" key="5">
    <source>
        <dbReference type="PROSITE-ProRule" id="PRU00043"/>
    </source>
</evidence>
<organism evidence="10 11">
    <name type="scientific">Bagarius yarrelli</name>
    <name type="common">Goonch</name>
    <name type="synonym">Bagrus yarrelli</name>
    <dbReference type="NCBI Taxonomy" id="175774"/>
    <lineage>
        <taxon>Eukaryota</taxon>
        <taxon>Metazoa</taxon>
        <taxon>Chordata</taxon>
        <taxon>Craniata</taxon>
        <taxon>Vertebrata</taxon>
        <taxon>Euteleostomi</taxon>
        <taxon>Actinopterygii</taxon>
        <taxon>Neopterygii</taxon>
        <taxon>Teleostei</taxon>
        <taxon>Ostariophysi</taxon>
        <taxon>Siluriformes</taxon>
        <taxon>Sisoridae</taxon>
        <taxon>Sisorinae</taxon>
        <taxon>Bagarius</taxon>
    </lineage>
</organism>
<keyword evidence="7" id="KW-1133">Transmembrane helix</keyword>
<gene>
    <name evidence="10" type="ORF">Baya_0343</name>
</gene>
<dbReference type="GO" id="GO:0034332">
    <property type="term" value="P:adherens junction organization"/>
    <property type="evidence" value="ECO:0007669"/>
    <property type="project" value="TreeGrafter"/>
</dbReference>
<dbReference type="SUPFAM" id="SSF49313">
    <property type="entry name" value="Cadherin-like"/>
    <property type="match status" value="2"/>
</dbReference>
<dbReference type="SMART" id="SM00112">
    <property type="entry name" value="CA"/>
    <property type="match status" value="1"/>
</dbReference>
<dbReference type="OrthoDB" id="8958491at2759"/>
<dbReference type="CDD" id="cd11304">
    <property type="entry name" value="Cadherin_repeat"/>
    <property type="match status" value="2"/>
</dbReference>
<dbReference type="GO" id="GO:0044331">
    <property type="term" value="P:cell-cell adhesion mediated by cadherin"/>
    <property type="evidence" value="ECO:0007669"/>
    <property type="project" value="TreeGrafter"/>
</dbReference>
<evidence type="ECO:0000256" key="7">
    <source>
        <dbReference type="SAM" id="Phobius"/>
    </source>
</evidence>
<dbReference type="GO" id="GO:0005912">
    <property type="term" value="C:adherens junction"/>
    <property type="evidence" value="ECO:0007669"/>
    <property type="project" value="TreeGrafter"/>
</dbReference>
<dbReference type="InterPro" id="IPR039808">
    <property type="entry name" value="Cadherin"/>
</dbReference>
<accession>A0A556TI04</accession>
<dbReference type="GO" id="GO:0000902">
    <property type="term" value="P:cell morphogenesis"/>
    <property type="evidence" value="ECO:0007669"/>
    <property type="project" value="TreeGrafter"/>
</dbReference>
<dbReference type="InterPro" id="IPR015919">
    <property type="entry name" value="Cadherin-like_sf"/>
</dbReference>
<feature type="compositionally biased region" description="Acidic residues" evidence="6">
    <location>
        <begin position="721"/>
        <end position="742"/>
    </location>
</feature>
<feature type="chain" id="PRO_5021887189" evidence="8">
    <location>
        <begin position="24"/>
        <end position="749"/>
    </location>
</feature>
<evidence type="ECO:0000313" key="11">
    <source>
        <dbReference type="Proteomes" id="UP000319801"/>
    </source>
</evidence>
<dbReference type="Gene3D" id="2.60.40.60">
    <property type="entry name" value="Cadherins"/>
    <property type="match status" value="2"/>
</dbReference>
<proteinExistence type="predicted"/>
<dbReference type="GO" id="GO:0005509">
    <property type="term" value="F:calcium ion binding"/>
    <property type="evidence" value="ECO:0007669"/>
    <property type="project" value="UniProtKB-UniRule"/>
</dbReference>
<keyword evidence="4 7" id="KW-0472">Membrane</keyword>
<dbReference type="AlphaFoldDB" id="A0A556TI04"/>
<dbReference type="GO" id="GO:0045296">
    <property type="term" value="F:cadherin binding"/>
    <property type="evidence" value="ECO:0007669"/>
    <property type="project" value="TreeGrafter"/>
</dbReference>
<feature type="region of interest" description="Disordered" evidence="6">
    <location>
        <begin position="594"/>
        <end position="692"/>
    </location>
</feature>
<dbReference type="GO" id="GO:0016339">
    <property type="term" value="P:calcium-dependent cell-cell adhesion via plasma membrane cell adhesion molecules"/>
    <property type="evidence" value="ECO:0007669"/>
    <property type="project" value="TreeGrafter"/>
</dbReference>
<feature type="domain" description="Cadherin" evidence="9">
    <location>
        <begin position="220"/>
        <end position="309"/>
    </location>
</feature>
<evidence type="ECO:0000256" key="4">
    <source>
        <dbReference type="ARBA" id="ARBA00023136"/>
    </source>
</evidence>
<keyword evidence="7" id="KW-0812">Transmembrane</keyword>
<dbReference type="EMBL" id="VCAZ01000001">
    <property type="protein sequence ID" value="TSK13469.1"/>
    <property type="molecule type" value="Genomic_DNA"/>
</dbReference>
<protein>
    <submittedName>
        <fullName evidence="10">Cadherin-related family member 5</fullName>
    </submittedName>
</protein>
<evidence type="ECO:0000259" key="9">
    <source>
        <dbReference type="PROSITE" id="PS50268"/>
    </source>
</evidence>
<evidence type="ECO:0000256" key="3">
    <source>
        <dbReference type="ARBA" id="ARBA00022837"/>
    </source>
</evidence>
<comment type="subcellular location">
    <subcellularLocation>
        <location evidence="1">Membrane</location>
    </subcellularLocation>
</comment>
<comment type="caution">
    <text evidence="10">The sequence shown here is derived from an EMBL/GenBank/DDBJ whole genome shotgun (WGS) entry which is preliminary data.</text>
</comment>
<keyword evidence="8" id="KW-0732">Signal</keyword>
<sequence length="749" mass="82321">MPYILSLVQVFLLSVLVFQYTATFPSGDRYRRSELQTRQLGDLEFTSRHAELLKSKAKLSSLCSFLRRMQNSKKSGLAGDTEHVNTLMKQYMSNINAWKREPARAETSGAMDLNYFIPQNIVFFLLALLTVNTSAQICVAPGPANIDENNNIGDTVATITIQEGVSLLITENPLNAFGINGNRVVANVVLDYESLPIGGGLIIGITCTMEGLDPLSKVDTRVGKIDATDLDGDRLYYHLVSPKDEFGLQADSNPEILVKKILDYDTIKEVTLKLFAQDTPLTSTGNPSHTATTTIIVTILDINNRPPWFQPCTESIVGTTKICLSAGYTGTVNLNEQVCAYELENPDQFATTTVRLQVVISSKHPPQFVKPKYEGFISEDAGVGSLVMESKSRNIPLQVQATDADFSDGVNPDIKFEVLVDSDFKITPEGFIIMTRAASPGNVSLQISVVDTTNGESSRASLSVEVTPGVSTTDMPTTTNRPNSTVMTTTMATSTSITTDTTNKDTATVTVTHQTEVTSSPYTIATNHYTTYSSYTEGLPLLSGDFRTEDMIALGVSLAVALLLCFVIIGFLAYTLRRSNAAWRKLSEASIFRSSLSGSSKGPKDGVQYTNEGFQADEDTDSVTSKQAAELTLPQGKELSRNVQEVQETQETQLSAPSKSSDDSFTYPTDSSSQNSSDNTDNEKEVKPILTKERRMEDGYKAVWFKEDIDLNNKDTVVIDRDEDIDHEDDYNNDDYDEDERDDSNFAQF</sequence>
<dbReference type="PROSITE" id="PS50268">
    <property type="entry name" value="CADHERIN_2"/>
    <property type="match status" value="2"/>
</dbReference>
<dbReference type="PANTHER" id="PTHR24027:SF414">
    <property type="entry name" value="CADHERIN-RELATED FAMILY MEMBER 5 ISOFORM X1"/>
    <property type="match status" value="1"/>
</dbReference>
<dbReference type="PANTHER" id="PTHR24027">
    <property type="entry name" value="CADHERIN-23"/>
    <property type="match status" value="1"/>
</dbReference>
<feature type="region of interest" description="Disordered" evidence="6">
    <location>
        <begin position="719"/>
        <end position="749"/>
    </location>
</feature>
<evidence type="ECO:0000256" key="6">
    <source>
        <dbReference type="SAM" id="MobiDB-lite"/>
    </source>
</evidence>
<feature type="compositionally biased region" description="Basic and acidic residues" evidence="6">
    <location>
        <begin position="681"/>
        <end position="692"/>
    </location>
</feature>
<feature type="compositionally biased region" description="Low complexity" evidence="6">
    <location>
        <begin position="643"/>
        <end position="653"/>
    </location>
</feature>
<dbReference type="GO" id="GO:0007156">
    <property type="term" value="P:homophilic cell adhesion via plasma membrane adhesion molecules"/>
    <property type="evidence" value="ECO:0007669"/>
    <property type="project" value="InterPro"/>
</dbReference>
<name>A0A556TI04_BAGYA</name>
<dbReference type="GO" id="GO:0008013">
    <property type="term" value="F:beta-catenin binding"/>
    <property type="evidence" value="ECO:0007669"/>
    <property type="project" value="TreeGrafter"/>
</dbReference>
<dbReference type="GO" id="GO:0007043">
    <property type="term" value="P:cell-cell junction assembly"/>
    <property type="evidence" value="ECO:0007669"/>
    <property type="project" value="TreeGrafter"/>
</dbReference>
<evidence type="ECO:0000256" key="1">
    <source>
        <dbReference type="ARBA" id="ARBA00004370"/>
    </source>
</evidence>
<keyword evidence="11" id="KW-1185">Reference proteome</keyword>
<dbReference type="PRINTS" id="PR00205">
    <property type="entry name" value="CADHERIN"/>
</dbReference>